<dbReference type="KEGG" id="hen:HPSNT_03775"/>
<dbReference type="EMBL" id="CP002983">
    <property type="protein sequence ID" value="AEN16905.1"/>
    <property type="molecule type" value="Genomic_DNA"/>
</dbReference>
<dbReference type="AlphaFoldDB" id="G2MEE3"/>
<organism evidence="1 2">
    <name type="scientific">Helicobacter pylori SNT49</name>
    <dbReference type="NCBI Taxonomy" id="1055530"/>
    <lineage>
        <taxon>Bacteria</taxon>
        <taxon>Pseudomonadati</taxon>
        <taxon>Campylobacterota</taxon>
        <taxon>Epsilonproteobacteria</taxon>
        <taxon>Campylobacterales</taxon>
        <taxon>Helicobacteraceae</taxon>
        <taxon>Helicobacter</taxon>
    </lineage>
</organism>
<protein>
    <submittedName>
        <fullName evidence="1">Uncharacterized protein</fullName>
    </submittedName>
</protein>
<accession>G2MEE3</accession>
<evidence type="ECO:0000313" key="1">
    <source>
        <dbReference type="EMBL" id="AEN16905.1"/>
    </source>
</evidence>
<name>G2MEE3_HELPX</name>
<dbReference type="PATRIC" id="fig|1055530.4.peg.760"/>
<gene>
    <name evidence="1" type="ORF">HPSNT_03775</name>
</gene>
<dbReference type="Proteomes" id="UP000008534">
    <property type="component" value="Chromosome"/>
</dbReference>
<dbReference type="HOGENOM" id="CLU_215343_0_0_7"/>
<evidence type="ECO:0000313" key="2">
    <source>
        <dbReference type="Proteomes" id="UP000008534"/>
    </source>
</evidence>
<proteinExistence type="predicted"/>
<reference evidence="1 2" key="1">
    <citation type="submission" date="2011-08" db="EMBL/GenBank/DDBJ databases">
        <authorList>
            <person name="Kersulyte D."/>
            <person name="Choudhury A."/>
            <person name="Mukhopadhyay A.K."/>
            <person name="Nair G.B."/>
            <person name="Berg D.E."/>
        </authorList>
    </citation>
    <scope>NUCLEOTIDE SEQUENCE [LARGE SCALE GENOMIC DNA]</scope>
    <source>
        <strain evidence="2">SNT49</strain>
    </source>
</reference>
<sequence>MGLEMRLNKKHLSALASLKDEQILENIAFSLLKDLKHKLASVLALVHSVF</sequence>